<accession>A0A2P2QZN1</accession>
<dbReference type="AlphaFoldDB" id="A0A2P2QZN1"/>
<name>A0A2P2QZN1_RHIMU</name>
<dbReference type="EMBL" id="GGEC01091951">
    <property type="protein sequence ID" value="MBX72435.1"/>
    <property type="molecule type" value="Transcribed_RNA"/>
</dbReference>
<reference evidence="1" key="1">
    <citation type="submission" date="2018-02" db="EMBL/GenBank/DDBJ databases">
        <title>Rhizophora mucronata_Transcriptome.</title>
        <authorList>
            <person name="Meera S.P."/>
            <person name="Sreeshan A."/>
            <person name="Augustine A."/>
        </authorList>
    </citation>
    <scope>NUCLEOTIDE SEQUENCE</scope>
    <source>
        <tissue evidence="1">Leaf</tissue>
    </source>
</reference>
<organism evidence="1">
    <name type="scientific">Rhizophora mucronata</name>
    <name type="common">Asiatic mangrove</name>
    <dbReference type="NCBI Taxonomy" id="61149"/>
    <lineage>
        <taxon>Eukaryota</taxon>
        <taxon>Viridiplantae</taxon>
        <taxon>Streptophyta</taxon>
        <taxon>Embryophyta</taxon>
        <taxon>Tracheophyta</taxon>
        <taxon>Spermatophyta</taxon>
        <taxon>Magnoliopsida</taxon>
        <taxon>eudicotyledons</taxon>
        <taxon>Gunneridae</taxon>
        <taxon>Pentapetalae</taxon>
        <taxon>rosids</taxon>
        <taxon>fabids</taxon>
        <taxon>Malpighiales</taxon>
        <taxon>Rhizophoraceae</taxon>
        <taxon>Rhizophora</taxon>
    </lineage>
</organism>
<evidence type="ECO:0000313" key="1">
    <source>
        <dbReference type="EMBL" id="MBX72435.1"/>
    </source>
</evidence>
<proteinExistence type="predicted"/>
<sequence length="58" mass="6843">MSLQHSSLIIFAYIGQQETKRIKVPMLHTLLQARTYILYTPRLLQMNFTQKPPKDLNL</sequence>
<protein>
    <submittedName>
        <fullName evidence="1">Uncharacterized protein</fullName>
    </submittedName>
</protein>